<evidence type="ECO:0000259" key="1">
    <source>
        <dbReference type="Pfam" id="PF03551"/>
    </source>
</evidence>
<sequence length="114" mass="13032">MGIQYKKGVLELCVLALLKKRDCYGYEISESLSRQIDIADGTVYPILRKLKADGLLTTYLQEESGGPPRKYYSLTELGKETYEKDRNTYLQFAGAVKKMLEDDSDDETTIYRNS</sequence>
<dbReference type="Gene3D" id="1.10.10.10">
    <property type="entry name" value="Winged helix-like DNA-binding domain superfamily/Winged helix DNA-binding domain"/>
    <property type="match status" value="1"/>
</dbReference>
<keyword evidence="3" id="KW-1185">Reference proteome</keyword>
<name>A0A926DKI1_9FIRM</name>
<dbReference type="EMBL" id="JACRSS010000004">
    <property type="protein sequence ID" value="MBC8538919.1"/>
    <property type="molecule type" value="Genomic_DNA"/>
</dbReference>
<dbReference type="InterPro" id="IPR036390">
    <property type="entry name" value="WH_DNA-bd_sf"/>
</dbReference>
<dbReference type="PANTHER" id="PTHR33169:SF24">
    <property type="entry name" value="TRANSCRIPTIONAL REGULATOR, PADR FAMILY"/>
    <property type="match status" value="1"/>
</dbReference>
<organism evidence="2 3">
    <name type="scientific">Guopingia tenuis</name>
    <dbReference type="NCBI Taxonomy" id="2763656"/>
    <lineage>
        <taxon>Bacteria</taxon>
        <taxon>Bacillati</taxon>
        <taxon>Bacillota</taxon>
        <taxon>Clostridia</taxon>
        <taxon>Christensenellales</taxon>
        <taxon>Christensenellaceae</taxon>
        <taxon>Guopingia</taxon>
    </lineage>
</organism>
<feature type="domain" description="Transcription regulator PadR N-terminal" evidence="1">
    <location>
        <begin position="14"/>
        <end position="83"/>
    </location>
</feature>
<dbReference type="AlphaFoldDB" id="A0A926DKI1"/>
<dbReference type="CDD" id="cd00090">
    <property type="entry name" value="HTH_ARSR"/>
    <property type="match status" value="1"/>
</dbReference>
<dbReference type="Proteomes" id="UP000617951">
    <property type="component" value="Unassembled WGS sequence"/>
</dbReference>
<evidence type="ECO:0000313" key="2">
    <source>
        <dbReference type="EMBL" id="MBC8538919.1"/>
    </source>
</evidence>
<gene>
    <name evidence="2" type="ORF">H8693_08215</name>
</gene>
<evidence type="ECO:0000313" key="3">
    <source>
        <dbReference type="Proteomes" id="UP000617951"/>
    </source>
</evidence>
<protein>
    <submittedName>
        <fullName evidence="2">PadR family transcriptional regulator</fullName>
    </submittedName>
</protein>
<dbReference type="InterPro" id="IPR005149">
    <property type="entry name" value="Tscrpt_reg_PadR_N"/>
</dbReference>
<dbReference type="InterPro" id="IPR036388">
    <property type="entry name" value="WH-like_DNA-bd_sf"/>
</dbReference>
<proteinExistence type="predicted"/>
<dbReference type="Pfam" id="PF03551">
    <property type="entry name" value="PadR"/>
    <property type="match status" value="1"/>
</dbReference>
<reference evidence="2" key="1">
    <citation type="submission" date="2020-08" db="EMBL/GenBank/DDBJ databases">
        <title>Genome public.</title>
        <authorList>
            <person name="Liu C."/>
            <person name="Sun Q."/>
        </authorList>
    </citation>
    <scope>NUCLEOTIDE SEQUENCE</scope>
    <source>
        <strain evidence="2">NSJ-63</strain>
    </source>
</reference>
<comment type="caution">
    <text evidence="2">The sequence shown here is derived from an EMBL/GenBank/DDBJ whole genome shotgun (WGS) entry which is preliminary data.</text>
</comment>
<dbReference type="InterPro" id="IPR052509">
    <property type="entry name" value="Metal_resp_DNA-bind_regulator"/>
</dbReference>
<accession>A0A926DKI1</accession>
<dbReference type="SUPFAM" id="SSF46785">
    <property type="entry name" value="Winged helix' DNA-binding domain"/>
    <property type="match status" value="1"/>
</dbReference>
<dbReference type="PANTHER" id="PTHR33169">
    <property type="entry name" value="PADR-FAMILY TRANSCRIPTIONAL REGULATOR"/>
    <property type="match status" value="1"/>
</dbReference>
<dbReference type="RefSeq" id="WP_249280571.1">
    <property type="nucleotide sequence ID" value="NZ_JACRSS010000004.1"/>
</dbReference>
<dbReference type="InterPro" id="IPR011991">
    <property type="entry name" value="ArsR-like_HTH"/>
</dbReference>